<dbReference type="InterPro" id="IPR014718">
    <property type="entry name" value="GH-type_carb-bd"/>
</dbReference>
<dbReference type="InterPro" id="IPR011013">
    <property type="entry name" value="Gal_mutarotase_sf_dom"/>
</dbReference>
<evidence type="ECO:0000313" key="2">
    <source>
        <dbReference type="Proteomes" id="UP001596267"/>
    </source>
</evidence>
<dbReference type="Pfam" id="PF01263">
    <property type="entry name" value="Aldose_epim"/>
    <property type="match status" value="1"/>
</dbReference>
<dbReference type="PANTHER" id="PTHR11122">
    <property type="entry name" value="APOSPORY-ASSOCIATED PROTEIN C-RELATED"/>
    <property type="match status" value="1"/>
</dbReference>
<proteinExistence type="predicted"/>
<keyword evidence="2" id="KW-1185">Reference proteome</keyword>
<gene>
    <name evidence="1" type="ORF">ACFP7A_09060</name>
</gene>
<dbReference type="InterPro" id="IPR008183">
    <property type="entry name" value="Aldose_1/G6P_1-epimerase"/>
</dbReference>
<dbReference type="EMBL" id="JBHSTQ010000008">
    <property type="protein sequence ID" value="MFC6386752.1"/>
    <property type="molecule type" value="Genomic_DNA"/>
</dbReference>
<dbReference type="SUPFAM" id="SSF74650">
    <property type="entry name" value="Galactose mutarotase-like"/>
    <property type="match status" value="1"/>
</dbReference>
<dbReference type="PANTHER" id="PTHR11122:SF13">
    <property type="entry name" value="GLUCOSE-6-PHOSPHATE 1-EPIMERASE"/>
    <property type="match status" value="1"/>
</dbReference>
<protein>
    <submittedName>
        <fullName evidence="1">Aldose epimerase</fullName>
    </submittedName>
</protein>
<accession>A0ABW1WDW0</accession>
<dbReference type="RefSeq" id="WP_253054760.1">
    <property type="nucleotide sequence ID" value="NZ_JAMXWN010000008.1"/>
</dbReference>
<organism evidence="1 2">
    <name type="scientific">Sporolactobacillus kofuensis</name>
    <dbReference type="NCBI Taxonomy" id="269672"/>
    <lineage>
        <taxon>Bacteria</taxon>
        <taxon>Bacillati</taxon>
        <taxon>Bacillota</taxon>
        <taxon>Bacilli</taxon>
        <taxon>Bacillales</taxon>
        <taxon>Sporolactobacillaceae</taxon>
        <taxon>Sporolactobacillus</taxon>
    </lineage>
</organism>
<dbReference type="Proteomes" id="UP001596267">
    <property type="component" value="Unassembled WGS sequence"/>
</dbReference>
<comment type="caution">
    <text evidence="1">The sequence shown here is derived from an EMBL/GenBank/DDBJ whole genome shotgun (WGS) entry which is preliminary data.</text>
</comment>
<reference evidence="2" key="1">
    <citation type="journal article" date="2019" name="Int. J. Syst. Evol. Microbiol.">
        <title>The Global Catalogue of Microorganisms (GCM) 10K type strain sequencing project: providing services to taxonomists for standard genome sequencing and annotation.</title>
        <authorList>
            <consortium name="The Broad Institute Genomics Platform"/>
            <consortium name="The Broad Institute Genome Sequencing Center for Infectious Disease"/>
            <person name="Wu L."/>
            <person name="Ma J."/>
        </authorList>
    </citation>
    <scope>NUCLEOTIDE SEQUENCE [LARGE SCALE GENOMIC DNA]</scope>
    <source>
        <strain evidence="2">CCUG 42001</strain>
    </source>
</reference>
<evidence type="ECO:0000313" key="1">
    <source>
        <dbReference type="EMBL" id="MFC6386752.1"/>
    </source>
</evidence>
<sequence>MVDYGVSSYEENGLTFIRLSGIEAYVIICPERGGIVSTFNIIGKDVLYLKKDTLFDPSKNVRGGIPVLFPMAGQLPDKSYLLGNKTYIMENHGLARQRPWQVIDQKSEQSYAEVTLQFASDKSTLEQFPFEFEVVFTYVLSGEKLTIRQSYRNQSESKMPIYPGFHPYFNIKNKHLLLNTKTSSYIDYNDQKVKSFNGEIDLTNLPEAVVYADDSDKIVAPFDKDTKLVIEKSKAFRYVMLWSEPGHDYVCIEPWTAKKNEYNEKKELIYVERDHPFEVEISIALEH</sequence>
<name>A0ABW1WDW0_9BACL</name>
<dbReference type="Gene3D" id="2.70.98.10">
    <property type="match status" value="1"/>
</dbReference>